<keyword evidence="3" id="KW-1185">Reference proteome</keyword>
<comment type="caution">
    <text evidence="2">The sequence shown here is derived from an EMBL/GenBank/DDBJ whole genome shotgun (WGS) entry which is preliminary data.</text>
</comment>
<proteinExistence type="predicted"/>
<name>A0ABT8J2K3_9MICO</name>
<keyword evidence="1" id="KW-0472">Membrane</keyword>
<protein>
    <submittedName>
        <fullName evidence="2">Uncharacterized protein</fullName>
    </submittedName>
</protein>
<evidence type="ECO:0000313" key="2">
    <source>
        <dbReference type="EMBL" id="MDN4599304.1"/>
    </source>
</evidence>
<sequence>MNSSKLRPNVVLWWGVGLAVVGALLVIFVPSLSYYLVDSSNSAGGVSNGLLSFVEILVRVLGAILPTLGIVLIGASIVMAYLRQLLRPTLGAMVTARRQSMETD</sequence>
<feature type="transmembrane region" description="Helical" evidence="1">
    <location>
        <begin position="56"/>
        <end position="82"/>
    </location>
</feature>
<dbReference type="Proteomes" id="UP001174210">
    <property type="component" value="Unassembled WGS sequence"/>
</dbReference>
<gene>
    <name evidence="2" type="ORF">P5G59_19285</name>
</gene>
<evidence type="ECO:0000313" key="3">
    <source>
        <dbReference type="Proteomes" id="UP001174210"/>
    </source>
</evidence>
<organism evidence="2 3">
    <name type="scientific">Leifsonia virtsii</name>
    <dbReference type="NCBI Taxonomy" id="3035915"/>
    <lineage>
        <taxon>Bacteria</taxon>
        <taxon>Bacillati</taxon>
        <taxon>Actinomycetota</taxon>
        <taxon>Actinomycetes</taxon>
        <taxon>Micrococcales</taxon>
        <taxon>Microbacteriaceae</taxon>
        <taxon>Leifsonia</taxon>
    </lineage>
</organism>
<feature type="transmembrane region" description="Helical" evidence="1">
    <location>
        <begin position="12"/>
        <end position="36"/>
    </location>
</feature>
<keyword evidence="1" id="KW-1133">Transmembrane helix</keyword>
<dbReference type="RefSeq" id="WP_208042430.1">
    <property type="nucleotide sequence ID" value="NZ_JAROCB010000006.1"/>
</dbReference>
<accession>A0ABT8J2K3</accession>
<evidence type="ECO:0000256" key="1">
    <source>
        <dbReference type="SAM" id="Phobius"/>
    </source>
</evidence>
<reference evidence="2" key="1">
    <citation type="submission" date="2023-03" db="EMBL/GenBank/DDBJ databases">
        <title>MT1 and MT2 Draft Genomes of Novel Species.</title>
        <authorList>
            <person name="Venkateswaran K."/>
        </authorList>
    </citation>
    <scope>NUCLEOTIDE SEQUENCE</scope>
    <source>
        <strain evidence="2">F6_8S_P_1A</strain>
    </source>
</reference>
<keyword evidence="1" id="KW-0812">Transmembrane</keyword>
<dbReference type="EMBL" id="JAROCB010000006">
    <property type="protein sequence ID" value="MDN4599304.1"/>
    <property type="molecule type" value="Genomic_DNA"/>
</dbReference>